<dbReference type="SUPFAM" id="SSF56529">
    <property type="entry name" value="FAH"/>
    <property type="match status" value="1"/>
</dbReference>
<dbReference type="Proteomes" id="UP000242205">
    <property type="component" value="Chromosome"/>
</dbReference>
<dbReference type="Gene3D" id="3.90.850.10">
    <property type="entry name" value="Fumarylacetoacetase-like, C-terminal domain"/>
    <property type="match status" value="1"/>
</dbReference>
<evidence type="ECO:0000256" key="1">
    <source>
        <dbReference type="ARBA" id="ARBA00023239"/>
    </source>
</evidence>
<dbReference type="AlphaFoldDB" id="A0A2I6SA00"/>
<dbReference type="KEGG" id="atw:C0099_14745"/>
<dbReference type="GO" id="GO:0008684">
    <property type="term" value="F:2-oxopent-4-enoate hydratase activity"/>
    <property type="evidence" value="ECO:0007669"/>
    <property type="project" value="TreeGrafter"/>
</dbReference>
<evidence type="ECO:0000313" key="3">
    <source>
        <dbReference type="EMBL" id="AUN96086.1"/>
    </source>
</evidence>
<dbReference type="InterPro" id="IPR011234">
    <property type="entry name" value="Fumarylacetoacetase-like_C"/>
</dbReference>
<protein>
    <submittedName>
        <fullName evidence="3">2-keto-4-pentenoate hydratase</fullName>
    </submittedName>
</protein>
<dbReference type="InterPro" id="IPR050772">
    <property type="entry name" value="Hydratase-Decarb/MhpD_sf"/>
</dbReference>
<feature type="domain" description="Fumarylacetoacetase-like C-terminal" evidence="2">
    <location>
        <begin position="72"/>
        <end position="249"/>
    </location>
</feature>
<reference evidence="3 4" key="1">
    <citation type="submission" date="2018-01" db="EMBL/GenBank/DDBJ databases">
        <authorList>
            <person name="Fu G.-Y."/>
        </authorList>
    </citation>
    <scope>NUCLEOTIDE SEQUENCE [LARGE SCALE GENOMIC DNA]</scope>
    <source>
        <strain evidence="3 4">SY39</strain>
    </source>
</reference>
<proteinExistence type="predicted"/>
<sequence>MDKQAIQQAAQALLDARARGVMLQQLPRGCEPADFAEAYEIQDAVSEALGAVGGWKVGAKEPGAEPTCAPIPTSAIHESGFKMPAYTAGQCGIECEIAVRMKHDLPPRGRPYEHDEVMAAIESVHPAFEIVTYRIAAHAHVSRVTLATDAFGNGAFVYGDGRPDLVGMDQTTQQAMLDVDGERWVEKTGGNPAGDVFRLVTWLANHVVVRAGGLKAGQFVTTGSCTGMLFVDGGEELRADFPGLGVVEMSIGLKS</sequence>
<dbReference type="PANTHER" id="PTHR30143:SF0">
    <property type="entry name" value="2-KETO-4-PENTENOATE HYDRATASE"/>
    <property type="match status" value="1"/>
</dbReference>
<dbReference type="InterPro" id="IPR036663">
    <property type="entry name" value="Fumarylacetoacetase_C_sf"/>
</dbReference>
<dbReference type="GO" id="GO:0005737">
    <property type="term" value="C:cytoplasm"/>
    <property type="evidence" value="ECO:0007669"/>
    <property type="project" value="TreeGrafter"/>
</dbReference>
<dbReference type="EMBL" id="CP025682">
    <property type="protein sequence ID" value="AUN96086.1"/>
    <property type="molecule type" value="Genomic_DNA"/>
</dbReference>
<accession>A0A2I6SA00</accession>
<organism evidence="3 4">
    <name type="scientific">Pseudazoarcus pumilus</name>
    <dbReference type="NCBI Taxonomy" id="2067960"/>
    <lineage>
        <taxon>Bacteria</taxon>
        <taxon>Pseudomonadati</taxon>
        <taxon>Pseudomonadota</taxon>
        <taxon>Betaproteobacteria</taxon>
        <taxon>Rhodocyclales</taxon>
        <taxon>Zoogloeaceae</taxon>
        <taxon>Pseudazoarcus</taxon>
    </lineage>
</organism>
<dbReference type="OrthoDB" id="9792137at2"/>
<dbReference type="PANTHER" id="PTHR30143">
    <property type="entry name" value="ACID HYDRATASE"/>
    <property type="match status" value="1"/>
</dbReference>
<name>A0A2I6SA00_9RHOO</name>
<keyword evidence="1" id="KW-0456">Lyase</keyword>
<dbReference type="Pfam" id="PF01557">
    <property type="entry name" value="FAA_hydrolase"/>
    <property type="match status" value="1"/>
</dbReference>
<dbReference type="RefSeq" id="WP_102248130.1">
    <property type="nucleotide sequence ID" value="NZ_CP025682.1"/>
</dbReference>
<evidence type="ECO:0000313" key="4">
    <source>
        <dbReference type="Proteomes" id="UP000242205"/>
    </source>
</evidence>
<keyword evidence="4" id="KW-1185">Reference proteome</keyword>
<gene>
    <name evidence="3" type="ORF">C0099_14745</name>
</gene>
<evidence type="ECO:0000259" key="2">
    <source>
        <dbReference type="Pfam" id="PF01557"/>
    </source>
</evidence>